<evidence type="ECO:0000313" key="12">
    <source>
        <dbReference type="EMBL" id="KIZ07341.1"/>
    </source>
</evidence>
<evidence type="ECO:0000256" key="1">
    <source>
        <dbReference type="ARBA" id="ARBA00005228"/>
    </source>
</evidence>
<feature type="region of interest" description="Disordered" evidence="8">
    <location>
        <begin position="211"/>
        <end position="239"/>
    </location>
</feature>
<dbReference type="PRINTS" id="PR00862">
    <property type="entry name" value="PROLIGOPTASE"/>
</dbReference>
<dbReference type="OrthoDB" id="545367at2759"/>
<dbReference type="KEGG" id="mng:MNEG_0612"/>
<evidence type="ECO:0000256" key="5">
    <source>
        <dbReference type="ARBA" id="ARBA00039290"/>
    </source>
</evidence>
<keyword evidence="2" id="KW-0645">Protease</keyword>
<dbReference type="InterPro" id="IPR029058">
    <property type="entry name" value="AB_hydrolase_fold"/>
</dbReference>
<gene>
    <name evidence="12" type="ORF">MNEG_0612</name>
</gene>
<dbReference type="InterPro" id="IPR051543">
    <property type="entry name" value="Serine_Peptidase_S9A"/>
</dbReference>
<evidence type="ECO:0000256" key="3">
    <source>
        <dbReference type="ARBA" id="ARBA00022801"/>
    </source>
</evidence>
<dbReference type="Pfam" id="PF02897">
    <property type="entry name" value="Peptidase_S9_N"/>
    <property type="match status" value="1"/>
</dbReference>
<keyword evidence="4" id="KW-0720">Serine protease</keyword>
<protein>
    <recommendedName>
        <fullName evidence="5">Prolyl endopeptidase-like</fullName>
    </recommendedName>
    <alternativeName>
        <fullName evidence="6">Prolylendopeptidase-like</fullName>
    </alternativeName>
</protein>
<dbReference type="PANTHER" id="PTHR11757:SF19">
    <property type="entry name" value="PROLYL ENDOPEPTIDASE-LIKE"/>
    <property type="match status" value="1"/>
</dbReference>
<dbReference type="RefSeq" id="XP_013906360.1">
    <property type="nucleotide sequence ID" value="XM_014050906.1"/>
</dbReference>
<dbReference type="Pfam" id="PF00326">
    <property type="entry name" value="Peptidase_S9"/>
    <property type="match status" value="1"/>
</dbReference>
<keyword evidence="13" id="KW-1185">Reference proteome</keyword>
<evidence type="ECO:0000256" key="7">
    <source>
        <dbReference type="ARBA" id="ARBA00045448"/>
    </source>
</evidence>
<accession>A0A0D2NT01</accession>
<comment type="function">
    <text evidence="7">Serine peptidase whose precise substrate specificity remains unclear. Does not cleave peptides after a arginine or lysine residue. Regulates trans-Golgi network morphology and sorting by regulating the membrane binding of the AP-1 complex. May play a role in the regulation of synaptic vesicle exocytosis.</text>
</comment>
<proteinExistence type="inferred from homology"/>
<dbReference type="GO" id="GO:0004252">
    <property type="term" value="F:serine-type endopeptidase activity"/>
    <property type="evidence" value="ECO:0007669"/>
    <property type="project" value="InterPro"/>
</dbReference>
<comment type="similarity">
    <text evidence="1">Belongs to the peptidase S9A family.</text>
</comment>
<evidence type="ECO:0000256" key="6">
    <source>
        <dbReference type="ARBA" id="ARBA00042165"/>
    </source>
</evidence>
<keyword evidence="9" id="KW-0732">Signal</keyword>
<dbReference type="InterPro" id="IPR023302">
    <property type="entry name" value="Pept_S9A_N"/>
</dbReference>
<dbReference type="Gene3D" id="2.130.10.120">
    <property type="entry name" value="Prolyl oligopeptidase, N-terminal domain"/>
    <property type="match status" value="1"/>
</dbReference>
<evidence type="ECO:0000256" key="9">
    <source>
        <dbReference type="SAM" id="SignalP"/>
    </source>
</evidence>
<evidence type="ECO:0000259" key="10">
    <source>
        <dbReference type="Pfam" id="PF00326"/>
    </source>
</evidence>
<sequence length="927" mass="97275">MRVVGYAAALVLIGATVARLCIDPQQMDEPVAFRQEPVLQTRNNGTGEPPPDFYAWMRDDNRSRPDVLAYLDAENAYADEALAALSRLTNALADEMGAPLPEVEWRAPKAAGAWEYAQRRGPGDDYWDVMRRPAPAAAAASGGDGGRAAAAAPAWRTAAPFNRLARAHQYFDVVEWHAAPDGAALAFSVDTRGDEEFSVYVLPLAADGPAAAAQGETGDQASGRGDRDEEGVSNSGGAWEGAGAPVLIAKGAAGGGQAVWAPDSRSLFVLEQPGSSKRQGGSSTRVWRRAVAGRMTRGGSGGGSKGKAAAPGDAVLLELDPGALDLDLTVSSSGQFLILKYGAEDGDAVLALDMVAASGGPGIAMQQQQQREQRPSELARAVAAGWRVVLDPDLGRDCMQADHWRDDVFLLIVDDEDEPDGRVELAAVPRLPAAASAAAAAVVRQPLLVSAGGAHNGSGGGRSGGSGGGGGGGGNGGFREGHVEVRSFALTRDYAAVSIRRGGACVVQVFDWQTAATALAAAAAAAARAAQGGQQKGGKPEESWPVPLPAPAWELSFGRDATAVVGLVGESGAFEVPKVRLSEESFVSPVKQYDLDLQTRERALVYAEKLAGSFQEERYESRMEWATSHDGVKVPMTVAWRRDKVARNGANPAILHGYGAYGAKKFPGFDPADLALLDRGFVLAVGHIRGGSELGAAWHSDGERMHKMNTFHDLLACARHLVASNYTSPPRLALWGRSAGGLAVGAALNLDPACCGAAVLDVPFLDPLRTMLDASLLLTVKERPEWGDPIADEAAFDYISSYSPYDNVQDAPYPSLLVTASLWDRRVNFWEPLKYVAKLRHLRQLRRQSAAFTQSGVTTRLQDARLKGAAALSPHGGGGGGSDGCGGRILMKTDMAAGHFAASGAGERLRQRAEKAAFLVDALGLGG</sequence>
<feature type="domain" description="Peptidase S9A N-terminal" evidence="11">
    <location>
        <begin position="50"/>
        <end position="290"/>
    </location>
</feature>
<evidence type="ECO:0000256" key="4">
    <source>
        <dbReference type="ARBA" id="ARBA00022825"/>
    </source>
</evidence>
<evidence type="ECO:0000313" key="13">
    <source>
        <dbReference type="Proteomes" id="UP000054498"/>
    </source>
</evidence>
<dbReference type="Proteomes" id="UP000054498">
    <property type="component" value="Unassembled WGS sequence"/>
</dbReference>
<dbReference type="PANTHER" id="PTHR11757">
    <property type="entry name" value="PROTEASE FAMILY S9A OLIGOPEPTIDASE"/>
    <property type="match status" value="1"/>
</dbReference>
<keyword evidence="3 12" id="KW-0378">Hydrolase</keyword>
<dbReference type="SUPFAM" id="SSF53474">
    <property type="entry name" value="alpha/beta-Hydrolases"/>
    <property type="match status" value="1"/>
</dbReference>
<dbReference type="SUPFAM" id="SSF50993">
    <property type="entry name" value="Peptidase/esterase 'gauge' domain"/>
    <property type="match status" value="1"/>
</dbReference>
<dbReference type="GO" id="GO:0006508">
    <property type="term" value="P:proteolysis"/>
    <property type="evidence" value="ECO:0007669"/>
    <property type="project" value="UniProtKB-KW"/>
</dbReference>
<evidence type="ECO:0000256" key="2">
    <source>
        <dbReference type="ARBA" id="ARBA00022670"/>
    </source>
</evidence>
<feature type="chain" id="PRO_5002247946" description="Prolyl endopeptidase-like" evidence="9">
    <location>
        <begin position="19"/>
        <end position="927"/>
    </location>
</feature>
<feature type="region of interest" description="Disordered" evidence="8">
    <location>
        <begin position="454"/>
        <end position="478"/>
    </location>
</feature>
<organism evidence="12 13">
    <name type="scientific">Monoraphidium neglectum</name>
    <dbReference type="NCBI Taxonomy" id="145388"/>
    <lineage>
        <taxon>Eukaryota</taxon>
        <taxon>Viridiplantae</taxon>
        <taxon>Chlorophyta</taxon>
        <taxon>core chlorophytes</taxon>
        <taxon>Chlorophyceae</taxon>
        <taxon>CS clade</taxon>
        <taxon>Sphaeropleales</taxon>
        <taxon>Selenastraceae</taxon>
        <taxon>Monoraphidium</taxon>
    </lineage>
</organism>
<dbReference type="InterPro" id="IPR002470">
    <property type="entry name" value="Peptidase_S9A"/>
</dbReference>
<feature type="domain" description="Peptidase S9 prolyl oligopeptidase catalytic" evidence="10">
    <location>
        <begin position="669"/>
        <end position="842"/>
    </location>
</feature>
<feature type="signal peptide" evidence="9">
    <location>
        <begin position="1"/>
        <end position="18"/>
    </location>
</feature>
<evidence type="ECO:0000259" key="11">
    <source>
        <dbReference type="Pfam" id="PF02897"/>
    </source>
</evidence>
<name>A0A0D2NT01_9CHLO</name>
<dbReference type="InterPro" id="IPR001375">
    <property type="entry name" value="Peptidase_S9_cat"/>
</dbReference>
<dbReference type="AlphaFoldDB" id="A0A0D2NT01"/>
<dbReference type="GeneID" id="25726730"/>
<reference evidence="12 13" key="1">
    <citation type="journal article" date="2013" name="BMC Genomics">
        <title>Reconstruction of the lipid metabolism for the microalga Monoraphidium neglectum from its genome sequence reveals characteristics suitable for biofuel production.</title>
        <authorList>
            <person name="Bogen C."/>
            <person name="Al-Dilaimi A."/>
            <person name="Albersmeier A."/>
            <person name="Wichmann J."/>
            <person name="Grundmann M."/>
            <person name="Rupp O."/>
            <person name="Lauersen K.J."/>
            <person name="Blifernez-Klassen O."/>
            <person name="Kalinowski J."/>
            <person name="Goesmann A."/>
            <person name="Mussgnug J.H."/>
            <person name="Kruse O."/>
        </authorList>
    </citation>
    <scope>NUCLEOTIDE SEQUENCE [LARGE SCALE GENOMIC DNA]</scope>
    <source>
        <strain evidence="12 13">SAG 48.87</strain>
    </source>
</reference>
<evidence type="ECO:0000256" key="8">
    <source>
        <dbReference type="SAM" id="MobiDB-lite"/>
    </source>
</evidence>
<dbReference type="Gene3D" id="3.40.50.1820">
    <property type="entry name" value="alpha/beta hydrolase"/>
    <property type="match status" value="1"/>
</dbReference>
<dbReference type="EMBL" id="KK100271">
    <property type="protein sequence ID" value="KIZ07341.1"/>
    <property type="molecule type" value="Genomic_DNA"/>
</dbReference>